<keyword evidence="1" id="KW-0472">Membrane</keyword>
<gene>
    <name evidence="2" type="ORF">CANVERA_P0718</name>
</gene>
<keyword evidence="3" id="KW-1185">Reference proteome</keyword>
<name>A0A9W4TSD2_9ASCO</name>
<reference evidence="2" key="1">
    <citation type="submission" date="2022-12" db="EMBL/GenBank/DDBJ databases">
        <authorList>
            <person name="Brejova B."/>
        </authorList>
    </citation>
    <scope>NUCLEOTIDE SEQUENCE</scope>
</reference>
<dbReference type="OrthoDB" id="4008673at2759"/>
<dbReference type="EMBL" id="CANTUO010000001">
    <property type="protein sequence ID" value="CAI5756201.1"/>
    <property type="molecule type" value="Genomic_DNA"/>
</dbReference>
<keyword evidence="1" id="KW-1133">Transmembrane helix</keyword>
<evidence type="ECO:0000256" key="1">
    <source>
        <dbReference type="SAM" id="Phobius"/>
    </source>
</evidence>
<feature type="transmembrane region" description="Helical" evidence="1">
    <location>
        <begin position="63"/>
        <end position="88"/>
    </location>
</feature>
<protein>
    <submittedName>
        <fullName evidence="2">Uncharacterized protein</fullName>
    </submittedName>
</protein>
<dbReference type="Proteomes" id="UP001152885">
    <property type="component" value="Unassembled WGS sequence"/>
</dbReference>
<dbReference type="InterPro" id="IPR024316">
    <property type="entry name" value="APQ12"/>
</dbReference>
<organism evidence="2 3">
    <name type="scientific">Candida verbasci</name>
    <dbReference type="NCBI Taxonomy" id="1227364"/>
    <lineage>
        <taxon>Eukaryota</taxon>
        <taxon>Fungi</taxon>
        <taxon>Dikarya</taxon>
        <taxon>Ascomycota</taxon>
        <taxon>Saccharomycotina</taxon>
        <taxon>Pichiomycetes</taxon>
        <taxon>Debaryomycetaceae</taxon>
        <taxon>Candida/Lodderomyces clade</taxon>
        <taxon>Candida</taxon>
    </lineage>
</organism>
<feature type="transmembrane region" description="Helical" evidence="1">
    <location>
        <begin position="6"/>
        <end position="32"/>
    </location>
</feature>
<evidence type="ECO:0000313" key="2">
    <source>
        <dbReference type="EMBL" id="CAI5756201.1"/>
    </source>
</evidence>
<sequence length="213" mass="24827">MEVKDILIHIGSLVIYIIELLLTNTITFVVGAHNKYPDITSIIFLLISLYLFYKVFIKAVRLWINFIITTIKTLAVLFFLFLVFVIYVRGWEIFKNNDIPLIKQFIQSSLNFNSNKNLWNLFSNLQNLRNLQNFKSKNINQDDSKAYFDYINSRFGGNSNSNSNSNANANGKQHEVPDYSDIENMVSEGIEYLHDKIDLQQFGDNLKDFLNKF</sequence>
<dbReference type="Pfam" id="PF12716">
    <property type="entry name" value="Apq12"/>
    <property type="match status" value="1"/>
</dbReference>
<proteinExistence type="predicted"/>
<dbReference type="AlphaFoldDB" id="A0A9W4TSD2"/>
<keyword evidence="1" id="KW-0812">Transmembrane</keyword>
<comment type="caution">
    <text evidence="2">The sequence shown here is derived from an EMBL/GenBank/DDBJ whole genome shotgun (WGS) entry which is preliminary data.</text>
</comment>
<accession>A0A9W4TSD2</accession>
<feature type="transmembrane region" description="Helical" evidence="1">
    <location>
        <begin position="39"/>
        <end position="57"/>
    </location>
</feature>
<evidence type="ECO:0000313" key="3">
    <source>
        <dbReference type="Proteomes" id="UP001152885"/>
    </source>
</evidence>